<dbReference type="AlphaFoldDB" id="A0A3B7MUI2"/>
<sequence>MRYCIAIIAGIICLPLIAPTQSNGQQPDLPDQVPINYLEQVQRRSLVLQEKIQQHTVRYLKKIEREEQKLLRKLVRHDSTAGRALKNNFNLLLSDSSIANNTDNPTVYLPYKDTLQTSLLFLSQHPQLLQPGEQLSKQLTQSSAGMQALNRQLQQGSRINELLQQRQQLLIEKLEGLGLTREIRRLKQQVYYYNQQLNEYKELLQHPSKLERKVIDLLSAMPLFQDFMRRHSQLAALFRLPGSDPGSFSQASYASLQTRASVNELIQQQLAVGGPNAQQLLQQQIQTAQTALNKIKDKISSGLAGPASDMPDFKPNRQKTKTFKQRLEWGTNLQSQRATNYFPVTTDIGVSLGYKLNDRSVAGIGASYKVGWGQGWNHIAVSNQGAGLRSFVDWKIRKTYWLSGGLEANYRPRLAVNDLPLPAMSLLSTGPRWQQSGLVGLSKKYQAGKRFAGKIQLLWDFLSYRQQPRSQPFVCRVGYDFKK</sequence>
<name>A0A3B7MUI2_9BACT</name>
<evidence type="ECO:0000313" key="3">
    <source>
        <dbReference type="Proteomes" id="UP000263900"/>
    </source>
</evidence>
<feature type="chain" id="PRO_5017769680" evidence="1">
    <location>
        <begin position="25"/>
        <end position="483"/>
    </location>
</feature>
<protein>
    <submittedName>
        <fullName evidence="2">Uncharacterized protein</fullName>
    </submittedName>
</protein>
<feature type="signal peptide" evidence="1">
    <location>
        <begin position="1"/>
        <end position="24"/>
    </location>
</feature>
<organism evidence="2 3">
    <name type="scientific">Paraflavitalea soli</name>
    <dbReference type="NCBI Taxonomy" id="2315862"/>
    <lineage>
        <taxon>Bacteria</taxon>
        <taxon>Pseudomonadati</taxon>
        <taxon>Bacteroidota</taxon>
        <taxon>Chitinophagia</taxon>
        <taxon>Chitinophagales</taxon>
        <taxon>Chitinophagaceae</taxon>
        <taxon>Paraflavitalea</taxon>
    </lineage>
</organism>
<dbReference type="Proteomes" id="UP000263900">
    <property type="component" value="Chromosome"/>
</dbReference>
<dbReference type="RefSeq" id="WP_119050018.1">
    <property type="nucleotide sequence ID" value="NZ_CP032157.1"/>
</dbReference>
<dbReference type="KEGG" id="pseg:D3H65_09165"/>
<dbReference type="EMBL" id="CP032157">
    <property type="protein sequence ID" value="AXY74131.1"/>
    <property type="molecule type" value="Genomic_DNA"/>
</dbReference>
<evidence type="ECO:0000313" key="2">
    <source>
        <dbReference type="EMBL" id="AXY74131.1"/>
    </source>
</evidence>
<keyword evidence="3" id="KW-1185">Reference proteome</keyword>
<reference evidence="2 3" key="1">
    <citation type="submission" date="2018-09" db="EMBL/GenBank/DDBJ databases">
        <title>Genome sequencing of strain 6GH32-13.</title>
        <authorList>
            <person name="Weon H.-Y."/>
            <person name="Heo J."/>
            <person name="Kwon S.-W."/>
        </authorList>
    </citation>
    <scope>NUCLEOTIDE SEQUENCE [LARGE SCALE GENOMIC DNA]</scope>
    <source>
        <strain evidence="2 3">5GH32-13</strain>
    </source>
</reference>
<proteinExistence type="predicted"/>
<keyword evidence="1" id="KW-0732">Signal</keyword>
<accession>A0A3B7MUI2</accession>
<dbReference type="OrthoDB" id="629901at2"/>
<evidence type="ECO:0000256" key="1">
    <source>
        <dbReference type="SAM" id="SignalP"/>
    </source>
</evidence>
<gene>
    <name evidence="2" type="ORF">D3H65_09165</name>
</gene>